<evidence type="ECO:0000313" key="2">
    <source>
        <dbReference type="Proteomes" id="UP000005510"/>
    </source>
</evidence>
<evidence type="ECO:0000313" key="1">
    <source>
        <dbReference type="EMBL" id="EEC96222.1"/>
    </source>
</evidence>
<comment type="caution">
    <text evidence="1">The sequence shown here is derived from an EMBL/GenBank/DDBJ whole genome shotgun (WGS) entry which is preliminary data.</text>
</comment>
<organism evidence="1 2">
    <name type="scientific">Parabacteroides johnsonii DSM 18315</name>
    <dbReference type="NCBI Taxonomy" id="537006"/>
    <lineage>
        <taxon>Bacteria</taxon>
        <taxon>Pseudomonadati</taxon>
        <taxon>Bacteroidota</taxon>
        <taxon>Bacteroidia</taxon>
        <taxon>Bacteroidales</taxon>
        <taxon>Tannerellaceae</taxon>
        <taxon>Parabacteroides</taxon>
    </lineage>
</organism>
<gene>
    <name evidence="1" type="ORF">PRABACTJOHN_02399</name>
</gene>
<proteinExistence type="predicted"/>
<protein>
    <submittedName>
        <fullName evidence="1">Uncharacterized protein</fullName>
    </submittedName>
</protein>
<dbReference type="AlphaFoldDB" id="B7BBI6"/>
<dbReference type="EMBL" id="ABYH01000270">
    <property type="protein sequence ID" value="EEC96222.1"/>
    <property type="molecule type" value="Genomic_DNA"/>
</dbReference>
<name>B7BBI6_9BACT</name>
<accession>B7BBI6</accession>
<reference evidence="1 2" key="1">
    <citation type="submission" date="2008-10" db="EMBL/GenBank/DDBJ databases">
        <title>Draft genome sequence of Parabacteroides johnsonii (DSM 18315).</title>
        <authorList>
            <person name="Sudarsanam P."/>
            <person name="Ley R."/>
            <person name="Guruge J."/>
            <person name="Turnbaugh P.J."/>
            <person name="Mahowald M."/>
            <person name="Liep D."/>
            <person name="Gordon J."/>
        </authorList>
    </citation>
    <scope>NUCLEOTIDE SEQUENCE [LARGE SCALE GENOMIC DNA]</scope>
    <source>
        <strain evidence="1 2">DSM 18315</strain>
    </source>
</reference>
<dbReference type="HOGENOM" id="CLU_3255247_0_0_10"/>
<sequence length="42" mass="4450">MGGATPPNGNKVRLAGFDGQSRALPLQMTIILYGHVIQVPCQ</sequence>
<reference evidence="1 2" key="2">
    <citation type="submission" date="2008-10" db="EMBL/GenBank/DDBJ databases">
        <authorList>
            <person name="Fulton L."/>
            <person name="Clifton S."/>
            <person name="Fulton B."/>
            <person name="Xu J."/>
            <person name="Minx P."/>
            <person name="Pepin K.H."/>
            <person name="Johnson M."/>
            <person name="Bhonagiri V."/>
            <person name="Nash W.E."/>
            <person name="Mardis E.R."/>
            <person name="Wilson R.K."/>
        </authorList>
    </citation>
    <scope>NUCLEOTIDE SEQUENCE [LARGE SCALE GENOMIC DNA]</scope>
    <source>
        <strain evidence="1 2">DSM 18315</strain>
    </source>
</reference>
<dbReference type="Proteomes" id="UP000005510">
    <property type="component" value="Unassembled WGS sequence"/>
</dbReference>
<dbReference type="STRING" id="537006.PRABACTJOHN_02399"/>